<dbReference type="PANTHER" id="PTHR10357">
    <property type="entry name" value="ALPHA-AMYLASE FAMILY MEMBER"/>
    <property type="match status" value="1"/>
</dbReference>
<reference evidence="3 4" key="1">
    <citation type="submission" date="2020-04" db="EMBL/GenBank/DDBJ databases">
        <title>Genome sequencing of Rosenbergiella species.</title>
        <authorList>
            <person name="Alvarez-Perez S."/>
            <person name="Lievens B."/>
        </authorList>
    </citation>
    <scope>NUCLEOTIDE SEQUENCE [LARGE SCALE GENOMIC DNA]</scope>
    <source>
        <strain evidence="3 4">S61</strain>
    </source>
</reference>
<accession>A0ABS5SWR6</accession>
<comment type="caution">
    <text evidence="3">The sequence shown here is derived from an EMBL/GenBank/DDBJ whole genome shotgun (WGS) entry which is preliminary data.</text>
</comment>
<dbReference type="NCBIfam" id="NF008183">
    <property type="entry name" value="PRK10933.1"/>
    <property type="match status" value="1"/>
</dbReference>
<comment type="similarity">
    <text evidence="1">Belongs to the glycosyl hydrolase 13 family.</text>
</comment>
<dbReference type="RefSeq" id="WP_214235707.1">
    <property type="nucleotide sequence ID" value="NZ_JABBFR010000002.1"/>
</dbReference>
<evidence type="ECO:0000259" key="2">
    <source>
        <dbReference type="SMART" id="SM00642"/>
    </source>
</evidence>
<feature type="domain" description="Glycosyl hydrolase family 13 catalytic" evidence="2">
    <location>
        <begin position="13"/>
        <end position="412"/>
    </location>
</feature>
<organism evidence="3 4">
    <name type="scientific">Rosenbergiella gaditana</name>
    <dbReference type="NCBI Taxonomy" id="2726987"/>
    <lineage>
        <taxon>Bacteria</taxon>
        <taxon>Pseudomonadati</taxon>
        <taxon>Pseudomonadota</taxon>
        <taxon>Gammaproteobacteria</taxon>
        <taxon>Enterobacterales</taxon>
        <taxon>Erwiniaceae</taxon>
        <taxon>Rosenbergiella</taxon>
    </lineage>
</organism>
<proteinExistence type="inferred from homology"/>
<name>A0ABS5SWR6_9GAMM</name>
<keyword evidence="4" id="KW-1185">Reference proteome</keyword>
<dbReference type="InterPro" id="IPR006047">
    <property type="entry name" value="GH13_cat_dom"/>
</dbReference>
<keyword evidence="3" id="KW-0326">Glycosidase</keyword>
<dbReference type="Gene3D" id="2.60.40.1180">
    <property type="entry name" value="Golgi alpha-mannosidase II"/>
    <property type="match status" value="1"/>
</dbReference>
<dbReference type="PANTHER" id="PTHR10357:SF179">
    <property type="entry name" value="NEUTRAL AND BASIC AMINO ACID TRANSPORT PROTEIN RBAT"/>
    <property type="match status" value="1"/>
</dbReference>
<keyword evidence="3" id="KW-0378">Hydrolase</keyword>
<evidence type="ECO:0000313" key="3">
    <source>
        <dbReference type="EMBL" id="MBT0723208.1"/>
    </source>
</evidence>
<sequence length="554" mass="64261">MEQKWSQNKVVYQIYPKSFQDTTDNGIGDLVGIIQRLDYLQFLGVDIIWLTPIYPSPQVDNGYDISDYYNIDPLYGSMADFENLVQQAHLRNMLIMMDMVFNHTSTEHPWFIQACDPKSQWHPFYIWQEASAEGLPTNWVSKFGGSAWQWQERTGKYYLHLFSPQQADLNWDHPPVRQAIKDICQFWAAKGVDAFRLDVVNLISKPSEFLDDPSGDGRKFYTDGPKVHQYLQEISRDVFQPLGLITVGEMSSTSLQHCQQYAALDNRELTMVFNFHHLKVDYSEGNKWSLAPPDFLELKQVFSYWQQGMHRRANSAIFWGNHDQPRVVSRFGEDKDYRVTSAKMLAMILYGMQGTPYIFQGEEIGMTNAGFTDISQYRDIESLSMYTEHCNRGIPAAESLAILATKSRDNSRTPMQWNNELYAGFSRTAPWISLNPNYRQINVAAAIADPDSILHTYRALIHLRKQYQIIQLGDYLDLLPEHPKIWCYRRRWNNQILLVVANLTTQSVDWSPPNFGHHSQYQLLWANYPTVTDAPTAGPLKAYQAAWWLWTENN</sequence>
<dbReference type="Gene3D" id="3.20.20.80">
    <property type="entry name" value="Glycosidases"/>
    <property type="match status" value="1"/>
</dbReference>
<gene>
    <name evidence="3" type="ORF">HH682_01880</name>
</gene>
<dbReference type="SUPFAM" id="SSF51011">
    <property type="entry name" value="Glycosyl hydrolase domain"/>
    <property type="match status" value="1"/>
</dbReference>
<dbReference type="EC" id="3.2.1.93" evidence="3"/>
<dbReference type="InterPro" id="IPR017853">
    <property type="entry name" value="GH"/>
</dbReference>
<dbReference type="Pfam" id="PF00128">
    <property type="entry name" value="Alpha-amylase"/>
    <property type="match status" value="1"/>
</dbReference>
<dbReference type="Proteomes" id="UP000790096">
    <property type="component" value="Unassembled WGS sequence"/>
</dbReference>
<dbReference type="InterPro" id="IPR013780">
    <property type="entry name" value="Glyco_hydro_b"/>
</dbReference>
<dbReference type="EMBL" id="JABBFR010000002">
    <property type="protein sequence ID" value="MBT0723208.1"/>
    <property type="molecule type" value="Genomic_DNA"/>
</dbReference>
<evidence type="ECO:0000313" key="4">
    <source>
        <dbReference type="Proteomes" id="UP000790096"/>
    </source>
</evidence>
<dbReference type="SMART" id="SM00642">
    <property type="entry name" value="Aamy"/>
    <property type="match status" value="1"/>
</dbReference>
<dbReference type="GO" id="GO:0008788">
    <property type="term" value="F:alpha,alpha-phosphotrehalase activity"/>
    <property type="evidence" value="ECO:0007669"/>
    <property type="project" value="UniProtKB-EC"/>
</dbReference>
<protein>
    <submittedName>
        <fullName evidence="3">Alpha,alpha-phosphotrehalase</fullName>
        <ecNumber evidence="3">3.2.1.93</ecNumber>
    </submittedName>
</protein>
<dbReference type="CDD" id="cd11333">
    <property type="entry name" value="AmyAc_SI_OligoGlu_DGase"/>
    <property type="match status" value="1"/>
</dbReference>
<dbReference type="InterPro" id="IPR045857">
    <property type="entry name" value="O16G_dom_2"/>
</dbReference>
<dbReference type="SUPFAM" id="SSF51445">
    <property type="entry name" value="(Trans)glycosidases"/>
    <property type="match status" value="1"/>
</dbReference>
<evidence type="ECO:0000256" key="1">
    <source>
        <dbReference type="ARBA" id="ARBA00008061"/>
    </source>
</evidence>
<dbReference type="Gene3D" id="3.90.400.10">
    <property type="entry name" value="Oligo-1,6-glucosidase, Domain 2"/>
    <property type="match status" value="1"/>
</dbReference>